<evidence type="ECO:0000256" key="2">
    <source>
        <dbReference type="SAM" id="SignalP"/>
    </source>
</evidence>
<keyword evidence="2" id="KW-0732">Signal</keyword>
<feature type="compositionally biased region" description="Basic and acidic residues" evidence="1">
    <location>
        <begin position="369"/>
        <end position="380"/>
    </location>
</feature>
<accession>A0A5D0G0W4</accession>
<dbReference type="AlphaFoldDB" id="A0A5D0G0W4"/>
<protein>
    <submittedName>
        <fullName evidence="3">Type IX secretion system membrane protein PorP/SprF</fullName>
    </submittedName>
</protein>
<evidence type="ECO:0000313" key="3">
    <source>
        <dbReference type="EMBL" id="TYA52713.1"/>
    </source>
</evidence>
<keyword evidence="4" id="KW-1185">Reference proteome</keyword>
<feature type="chain" id="PRO_5022779928" evidence="2">
    <location>
        <begin position="21"/>
        <end position="414"/>
    </location>
</feature>
<organism evidence="3 4">
    <name type="scientific">Formosa maritima</name>
    <dbReference type="NCBI Taxonomy" id="2592046"/>
    <lineage>
        <taxon>Bacteria</taxon>
        <taxon>Pseudomonadati</taxon>
        <taxon>Bacteroidota</taxon>
        <taxon>Flavobacteriia</taxon>
        <taxon>Flavobacteriales</taxon>
        <taxon>Flavobacteriaceae</taxon>
        <taxon>Formosa</taxon>
    </lineage>
</organism>
<dbReference type="Pfam" id="PF11751">
    <property type="entry name" value="PorP_SprF"/>
    <property type="match status" value="1"/>
</dbReference>
<dbReference type="EMBL" id="VSFC01000055">
    <property type="protein sequence ID" value="TYA52713.1"/>
    <property type="molecule type" value="Genomic_DNA"/>
</dbReference>
<sequence>MKLFLLIIAIFLSSTQYFFSQEDGVVSLAIPVRSSLKFNRYLTNPTFSFVREQNTYINITNKREWVQFEDAPQTYLINYTGRYKENIGIGVGLFQQNYGVLTSFGGVLNFAYNARIQSESNLTFGLNLGFYTSNINEGKVVVNQEDPSLDNIPKNTVLSVSPGINYGLVFFDFGLSVNNLVQYNIKTSELIKEDPQQSIQAHVMYTGYMYSRGFFDQSKFSALIRSEFKKDQTIFSGIAMLTVPKGIWAQLGYNTVYGLTGGIGINITKQISVEYNYEKAMGDLSTFGSSHEFTLAYKFETRNRYQYSGDDREEALLISDNKPKVAASTKPALSSEERDLLAEQKALERAVALEEARLAAETRAIERAEAQERAKQEGEAKAQALAEAQAAAQNQTINAEAAAQLQAEEEARLA</sequence>
<feature type="non-terminal residue" evidence="3">
    <location>
        <position position="414"/>
    </location>
</feature>
<reference evidence="3 4" key="1">
    <citation type="submission" date="2019-08" db="EMBL/GenBank/DDBJ databases">
        <title>Formosa sediminis sp. nov., isolated from marine sediment.</title>
        <authorList>
            <person name="Cao W.R."/>
        </authorList>
    </citation>
    <scope>NUCLEOTIDE SEQUENCE [LARGE SCALE GENOMIC DNA]</scope>
    <source>
        <strain evidence="3 4">1494</strain>
    </source>
</reference>
<feature type="signal peptide" evidence="2">
    <location>
        <begin position="1"/>
        <end position="20"/>
    </location>
</feature>
<dbReference type="InterPro" id="IPR019861">
    <property type="entry name" value="PorP/SprF_Bacteroidetes"/>
</dbReference>
<dbReference type="NCBIfam" id="TIGR03519">
    <property type="entry name" value="T9SS_PorP_fam"/>
    <property type="match status" value="1"/>
</dbReference>
<dbReference type="OrthoDB" id="1393025at2"/>
<gene>
    <name evidence="3" type="ORF">FVF61_12010</name>
</gene>
<proteinExistence type="predicted"/>
<comment type="caution">
    <text evidence="3">The sequence shown here is derived from an EMBL/GenBank/DDBJ whole genome shotgun (WGS) entry which is preliminary data.</text>
</comment>
<feature type="compositionally biased region" description="Low complexity" evidence="1">
    <location>
        <begin position="381"/>
        <end position="395"/>
    </location>
</feature>
<dbReference type="RefSeq" id="WP_148456749.1">
    <property type="nucleotide sequence ID" value="NZ_VSFC01000055.1"/>
</dbReference>
<name>A0A5D0G0W4_9FLAO</name>
<evidence type="ECO:0000256" key="1">
    <source>
        <dbReference type="SAM" id="MobiDB-lite"/>
    </source>
</evidence>
<evidence type="ECO:0000313" key="4">
    <source>
        <dbReference type="Proteomes" id="UP000324550"/>
    </source>
</evidence>
<feature type="region of interest" description="Disordered" evidence="1">
    <location>
        <begin position="369"/>
        <end position="395"/>
    </location>
</feature>
<dbReference type="Proteomes" id="UP000324550">
    <property type="component" value="Unassembled WGS sequence"/>
</dbReference>